<evidence type="ECO:0000313" key="1">
    <source>
        <dbReference type="EMBL" id="KAJ9127054.1"/>
    </source>
</evidence>
<organism evidence="1 2">
    <name type="scientific">Naganishia onofrii</name>
    <dbReference type="NCBI Taxonomy" id="1851511"/>
    <lineage>
        <taxon>Eukaryota</taxon>
        <taxon>Fungi</taxon>
        <taxon>Dikarya</taxon>
        <taxon>Basidiomycota</taxon>
        <taxon>Agaricomycotina</taxon>
        <taxon>Tremellomycetes</taxon>
        <taxon>Filobasidiales</taxon>
        <taxon>Filobasidiaceae</taxon>
        <taxon>Naganishia</taxon>
    </lineage>
</organism>
<accession>A0ACC2XUA7</accession>
<reference evidence="1" key="1">
    <citation type="submission" date="2023-04" db="EMBL/GenBank/DDBJ databases">
        <title>Draft Genome sequencing of Naganishia species isolated from polar environments using Oxford Nanopore Technology.</title>
        <authorList>
            <person name="Leo P."/>
            <person name="Venkateswaran K."/>
        </authorList>
    </citation>
    <scope>NUCLEOTIDE SEQUENCE</scope>
    <source>
        <strain evidence="1">DBVPG 5303</strain>
    </source>
</reference>
<sequence length="317" mass="35213">MARKRSLPITQRDKPAANPLASGKKLGKSHKSTQSTISLFHTLLKRKAQAQKALSNACSSSQASVLQAQLSNIEKEIADQGGLDTYQKASTLGQSSERGGDSSVVLIEWLRELNEASTREDDGGIRPLRMLEIGALSPNNFAAKQPYINNTPIDLNSQHPDILAQDFLQRPLPQDDNERFDIVSCSLVLNFVPEPRDRGGWDYASNVAQFTDFVLLGEMLKLIHNQLHPSERSLLFLVLPTACTENSRYMSSAHLETILSVVGFAQVRRRARPGGKVIYTLWKWQRPNANPQAVKSSSKRAELRSGAKRNNFVVLLK</sequence>
<dbReference type="Proteomes" id="UP001234202">
    <property type="component" value="Unassembled WGS sequence"/>
</dbReference>
<dbReference type="EMBL" id="JASBWV010000003">
    <property type="protein sequence ID" value="KAJ9127054.1"/>
    <property type="molecule type" value="Genomic_DNA"/>
</dbReference>
<proteinExistence type="predicted"/>
<evidence type="ECO:0000313" key="2">
    <source>
        <dbReference type="Proteomes" id="UP001234202"/>
    </source>
</evidence>
<keyword evidence="2" id="KW-1185">Reference proteome</keyword>
<gene>
    <name evidence="1" type="ORF">QFC24_001286</name>
</gene>
<comment type="caution">
    <text evidence="1">The sequence shown here is derived from an EMBL/GenBank/DDBJ whole genome shotgun (WGS) entry which is preliminary data.</text>
</comment>
<name>A0ACC2XUA7_9TREE</name>
<protein>
    <submittedName>
        <fullName evidence="1">Uncharacterized protein</fullName>
    </submittedName>
</protein>